<keyword evidence="1" id="KW-0472">Membrane</keyword>
<organism evidence="2 3">
    <name type="scientific">Scleromatobacter humisilvae</name>
    <dbReference type="NCBI Taxonomy" id="2897159"/>
    <lineage>
        <taxon>Bacteria</taxon>
        <taxon>Pseudomonadati</taxon>
        <taxon>Pseudomonadota</taxon>
        <taxon>Betaproteobacteria</taxon>
        <taxon>Burkholderiales</taxon>
        <taxon>Sphaerotilaceae</taxon>
        <taxon>Scleromatobacter</taxon>
    </lineage>
</organism>
<evidence type="ECO:0000256" key="1">
    <source>
        <dbReference type="SAM" id="Phobius"/>
    </source>
</evidence>
<keyword evidence="1" id="KW-0812">Transmembrane</keyword>
<dbReference type="RefSeq" id="WP_275680239.1">
    <property type="nucleotide sequence ID" value="NZ_JAJLJH010000001.1"/>
</dbReference>
<feature type="transmembrane region" description="Helical" evidence="1">
    <location>
        <begin position="16"/>
        <end position="37"/>
    </location>
</feature>
<gene>
    <name evidence="2" type="ORF">LPC04_00625</name>
</gene>
<accession>A0A9X1YG41</accession>
<protein>
    <submittedName>
        <fullName evidence="2">Uncharacterized protein</fullName>
    </submittedName>
</protein>
<evidence type="ECO:0000313" key="3">
    <source>
        <dbReference type="Proteomes" id="UP001139353"/>
    </source>
</evidence>
<dbReference type="EMBL" id="JAJLJH010000001">
    <property type="protein sequence ID" value="MCK9684205.1"/>
    <property type="molecule type" value="Genomic_DNA"/>
</dbReference>
<evidence type="ECO:0000313" key="2">
    <source>
        <dbReference type="EMBL" id="MCK9684205.1"/>
    </source>
</evidence>
<keyword evidence="1" id="KW-1133">Transmembrane helix</keyword>
<keyword evidence="3" id="KW-1185">Reference proteome</keyword>
<dbReference type="Proteomes" id="UP001139353">
    <property type="component" value="Unassembled WGS sequence"/>
</dbReference>
<sequence length="226" mass="24466">MHIEPPKVSMHSAKEFITHYLMIVLSVLTALGLEAVLERMHHAHAAEAAQHAIEVELRDNVAQISKTIAANEQTRAPLRRLSEHLIQELQAGKARPEVAAEIAQLVNSGQLDIGLHTPTLRHEAWDVAVANQSATYIEDASLARITAAYAQQREAISARSTALFDGPRFVSAVTDARMNDVDPREFVRALEQALAANDTVINALTALRLTVSQALPAEHAASGAKG</sequence>
<proteinExistence type="predicted"/>
<dbReference type="AlphaFoldDB" id="A0A9X1YG41"/>
<comment type="caution">
    <text evidence="2">The sequence shown here is derived from an EMBL/GenBank/DDBJ whole genome shotgun (WGS) entry which is preliminary data.</text>
</comment>
<name>A0A9X1YG41_9BURK</name>
<reference evidence="2" key="1">
    <citation type="submission" date="2021-11" db="EMBL/GenBank/DDBJ databases">
        <title>BS-T2-15 a new species belonging to the Comamonadaceae family isolated from the soil of a French oak forest.</title>
        <authorList>
            <person name="Mieszkin S."/>
            <person name="Alain K."/>
        </authorList>
    </citation>
    <scope>NUCLEOTIDE SEQUENCE</scope>
    <source>
        <strain evidence="2">BS-T2-15</strain>
    </source>
</reference>